<evidence type="ECO:0000313" key="2">
    <source>
        <dbReference type="EMBL" id="KAF2812760.1"/>
    </source>
</evidence>
<reference evidence="4" key="2">
    <citation type="submission" date="2020-04" db="EMBL/GenBank/DDBJ databases">
        <authorList>
            <consortium name="NCBI Genome Project"/>
        </authorList>
    </citation>
    <scope>NUCLEOTIDE SEQUENCE</scope>
    <source>
        <strain evidence="4">CBS 304.34</strain>
    </source>
</reference>
<reference evidence="2 4" key="1">
    <citation type="journal article" date="2020" name="Stud. Mycol.">
        <title>101 Dothideomycetes genomes: a test case for predicting lifestyles and emergence of pathogens.</title>
        <authorList>
            <person name="Haridas S."/>
            <person name="Albert R."/>
            <person name="Binder M."/>
            <person name="Bloem J."/>
            <person name="Labutti K."/>
            <person name="Salamov A."/>
            <person name="Andreopoulos B."/>
            <person name="Baker S."/>
            <person name="Barry K."/>
            <person name="Bills G."/>
            <person name="Bluhm B."/>
            <person name="Cannon C."/>
            <person name="Castanera R."/>
            <person name="Culley D."/>
            <person name="Daum C."/>
            <person name="Ezra D."/>
            <person name="Gonzalez J."/>
            <person name="Henrissat B."/>
            <person name="Kuo A."/>
            <person name="Liang C."/>
            <person name="Lipzen A."/>
            <person name="Lutzoni F."/>
            <person name="Magnuson J."/>
            <person name="Mondo S."/>
            <person name="Nolan M."/>
            <person name="Ohm R."/>
            <person name="Pangilinan J."/>
            <person name="Park H.-J."/>
            <person name="Ramirez L."/>
            <person name="Alfaro M."/>
            <person name="Sun H."/>
            <person name="Tritt A."/>
            <person name="Yoshinaga Y."/>
            <person name="Zwiers L.-H."/>
            <person name="Turgeon B."/>
            <person name="Goodwin S."/>
            <person name="Spatafora J."/>
            <person name="Crous P."/>
            <person name="Grigoriev I."/>
        </authorList>
    </citation>
    <scope>NUCLEOTIDE SEQUENCE</scope>
    <source>
        <strain evidence="2 4">CBS 304.34</strain>
    </source>
</reference>
<organism evidence="2">
    <name type="scientific">Mytilinidion resinicola</name>
    <dbReference type="NCBI Taxonomy" id="574789"/>
    <lineage>
        <taxon>Eukaryota</taxon>
        <taxon>Fungi</taxon>
        <taxon>Dikarya</taxon>
        <taxon>Ascomycota</taxon>
        <taxon>Pezizomycotina</taxon>
        <taxon>Dothideomycetes</taxon>
        <taxon>Pleosporomycetidae</taxon>
        <taxon>Mytilinidiales</taxon>
        <taxon>Mytilinidiaceae</taxon>
        <taxon>Mytilinidion</taxon>
    </lineage>
</organism>
<feature type="region of interest" description="Disordered" evidence="1">
    <location>
        <begin position="17"/>
        <end position="139"/>
    </location>
</feature>
<dbReference type="RefSeq" id="XP_033579724.1">
    <property type="nucleotide sequence ID" value="XM_033725311.1"/>
</dbReference>
<dbReference type="Proteomes" id="UP000504636">
    <property type="component" value="Unplaced"/>
</dbReference>
<evidence type="ECO:0000313" key="3">
    <source>
        <dbReference type="Proteomes" id="UP000504636"/>
    </source>
</evidence>
<feature type="compositionally biased region" description="Pro residues" evidence="1">
    <location>
        <begin position="20"/>
        <end position="38"/>
    </location>
</feature>
<evidence type="ECO:0000313" key="4">
    <source>
        <dbReference type="RefSeq" id="XP_033579724.1"/>
    </source>
</evidence>
<dbReference type="GeneID" id="54466204"/>
<reference evidence="4" key="3">
    <citation type="submission" date="2025-04" db="UniProtKB">
        <authorList>
            <consortium name="RefSeq"/>
        </authorList>
    </citation>
    <scope>IDENTIFICATION</scope>
    <source>
        <strain evidence="4">CBS 304.34</strain>
    </source>
</reference>
<sequence length="242" mass="25916">MDLDPYTYFMTVVNKILNEPDPPPPPPPPPPDSPPWPPFLHSGVHPDPPQVVAAGSLLEGEMMDVQADDEEPDIDSGPRRLRPVPREPVRPAAIVASRDVFDIPESDDEDEDDDRPAPPPAKRRPAGPPLLLPSATSLPTPLQHANDLAAALASSTIATLLRERSRRAELAHAELIDGLYGQDQAGLPCGACVECTQDMPAGGCRRYHVDFYTNDNLGGKCSSCRVSSSQCGGREGIVEAGP</sequence>
<gene>
    <name evidence="2 4" type="ORF">BDZ99DRAFT_518573</name>
</gene>
<proteinExistence type="predicted"/>
<name>A0A6A6YVH2_9PEZI</name>
<accession>A0A6A6YVH2</accession>
<dbReference type="EMBL" id="MU003697">
    <property type="protein sequence ID" value="KAF2812760.1"/>
    <property type="molecule type" value="Genomic_DNA"/>
</dbReference>
<evidence type="ECO:0000256" key="1">
    <source>
        <dbReference type="SAM" id="MobiDB-lite"/>
    </source>
</evidence>
<protein>
    <submittedName>
        <fullName evidence="2 4">Uncharacterized protein</fullName>
    </submittedName>
</protein>
<feature type="compositionally biased region" description="Acidic residues" evidence="1">
    <location>
        <begin position="102"/>
        <end position="114"/>
    </location>
</feature>
<dbReference type="AlphaFoldDB" id="A0A6A6YVH2"/>
<keyword evidence="3" id="KW-1185">Reference proteome</keyword>